<dbReference type="SUPFAM" id="SSF53756">
    <property type="entry name" value="UDP-Glycosyltransferase/glycogen phosphorylase"/>
    <property type="match status" value="1"/>
</dbReference>
<name>A0A0G0QKU5_9BACT</name>
<evidence type="ECO:0000313" key="3">
    <source>
        <dbReference type="EMBL" id="KKR40728.1"/>
    </source>
</evidence>
<dbReference type="Pfam" id="PF00534">
    <property type="entry name" value="Glycos_transf_1"/>
    <property type="match status" value="1"/>
</dbReference>
<dbReference type="GO" id="GO:0016757">
    <property type="term" value="F:glycosyltransferase activity"/>
    <property type="evidence" value="ECO:0007669"/>
    <property type="project" value="InterPro"/>
</dbReference>
<keyword evidence="3" id="KW-0808">Transferase</keyword>
<dbReference type="Gene3D" id="3.40.50.2000">
    <property type="entry name" value="Glycogen Phosphorylase B"/>
    <property type="match status" value="2"/>
</dbReference>
<dbReference type="Pfam" id="PF13439">
    <property type="entry name" value="Glyco_transf_4"/>
    <property type="match status" value="1"/>
</dbReference>
<feature type="domain" description="Glycosyltransferase subfamily 4-like N-terminal" evidence="2">
    <location>
        <begin position="12"/>
        <end position="183"/>
    </location>
</feature>
<dbReference type="PANTHER" id="PTHR12526">
    <property type="entry name" value="GLYCOSYLTRANSFERASE"/>
    <property type="match status" value="1"/>
</dbReference>
<proteinExistence type="predicted"/>
<organism evidence="3">
    <name type="scientific">Candidatus Yanofskybacteria bacterium GW2011_GWE2_40_11</name>
    <dbReference type="NCBI Taxonomy" id="1619033"/>
    <lineage>
        <taxon>Bacteria</taxon>
        <taxon>Candidatus Yanofskyibacteriota</taxon>
    </lineage>
</organism>
<gene>
    <name evidence="3" type="ORF">UT75_C0005G0036</name>
</gene>
<dbReference type="InterPro" id="IPR001296">
    <property type="entry name" value="Glyco_trans_1"/>
</dbReference>
<dbReference type="InterPro" id="IPR028098">
    <property type="entry name" value="Glyco_trans_4-like_N"/>
</dbReference>
<dbReference type="EMBL" id="LBXZ01000005">
    <property type="protein sequence ID" value="KKR40728.1"/>
    <property type="molecule type" value="Genomic_DNA"/>
</dbReference>
<evidence type="ECO:0000259" key="2">
    <source>
        <dbReference type="Pfam" id="PF13439"/>
    </source>
</evidence>
<feature type="domain" description="Glycosyl transferase family 1" evidence="1">
    <location>
        <begin position="211"/>
        <end position="364"/>
    </location>
</feature>
<evidence type="ECO:0000259" key="1">
    <source>
        <dbReference type="Pfam" id="PF00534"/>
    </source>
</evidence>
<dbReference type="PANTHER" id="PTHR12526:SF630">
    <property type="entry name" value="GLYCOSYLTRANSFERASE"/>
    <property type="match status" value="1"/>
</dbReference>
<reference evidence="3" key="1">
    <citation type="journal article" date="2015" name="Nature">
        <title>rRNA introns, odd ribosomes, and small enigmatic genomes across a large radiation of phyla.</title>
        <authorList>
            <person name="Brown C.T."/>
            <person name="Hug L.A."/>
            <person name="Thomas B.C."/>
            <person name="Sharon I."/>
            <person name="Castelle C.J."/>
            <person name="Singh A."/>
            <person name="Wilkins M.J."/>
            <person name="Williams K.H."/>
            <person name="Banfield J.F."/>
        </authorList>
    </citation>
    <scope>NUCLEOTIDE SEQUENCE [LARGE SCALE GENOMIC DNA]</scope>
</reference>
<dbReference type="Proteomes" id="UP000034072">
    <property type="component" value="Unassembled WGS sequence"/>
</dbReference>
<protein>
    <submittedName>
        <fullName evidence="3">Glycosyl transferase group 1</fullName>
    </submittedName>
</protein>
<sequence length="384" mass="43851">MRILFIITQSEFGGAQRFIFNLVNKLRVGPKYEITVATGSDGGGNLLKSVQNIGLPIHEIKHLKRNISIGHDILAIFEIRNLIHETKPDVLFLNSSKAGFIGALAAKFPMRIKNLKIVYRIGGWTFNDPWPNWKKKMWAILERISARWKDYIIVNCKSDYDQAHKLKIRPRNKLVLVHNGIDPYKINLLTKEEARLKLFEKISRQWGKVFQVKRIVGTIANLYPVKALEYFVETADYFKKDEDTIFVIIGEGQEYERLQSLIKTKGLEKSVFIISQPTEASQLLSAFDVFVLVSIKEGFSWSLLEAMTAKLPVISTDVGAAKEMIEDGKNGFVVEARKPEQIAARIKEIFDNSRLQQELGIQAHQTVLFKFSLDKMVSQIESLL</sequence>
<comment type="caution">
    <text evidence="3">The sequence shown here is derived from an EMBL/GenBank/DDBJ whole genome shotgun (WGS) entry which is preliminary data.</text>
</comment>
<accession>A0A0G0QKU5</accession>
<dbReference type="AlphaFoldDB" id="A0A0G0QKU5"/>